<proteinExistence type="predicted"/>
<name>A0A3M7RL97_BRAPC</name>
<accession>A0A3M7RL97</accession>
<organism evidence="1 2">
    <name type="scientific">Brachionus plicatilis</name>
    <name type="common">Marine rotifer</name>
    <name type="synonym">Brachionus muelleri</name>
    <dbReference type="NCBI Taxonomy" id="10195"/>
    <lineage>
        <taxon>Eukaryota</taxon>
        <taxon>Metazoa</taxon>
        <taxon>Spiralia</taxon>
        <taxon>Gnathifera</taxon>
        <taxon>Rotifera</taxon>
        <taxon>Eurotatoria</taxon>
        <taxon>Monogononta</taxon>
        <taxon>Pseudotrocha</taxon>
        <taxon>Ploima</taxon>
        <taxon>Brachionidae</taxon>
        <taxon>Brachionus</taxon>
    </lineage>
</organism>
<gene>
    <name evidence="1" type="ORF">BpHYR1_006744</name>
</gene>
<keyword evidence="2" id="KW-1185">Reference proteome</keyword>
<reference evidence="1 2" key="1">
    <citation type="journal article" date="2018" name="Sci. Rep.">
        <title>Genomic signatures of local adaptation to the degree of environmental predictability in rotifers.</title>
        <authorList>
            <person name="Franch-Gras L."/>
            <person name="Hahn C."/>
            <person name="Garcia-Roger E.M."/>
            <person name="Carmona M.J."/>
            <person name="Serra M."/>
            <person name="Gomez A."/>
        </authorList>
    </citation>
    <scope>NUCLEOTIDE SEQUENCE [LARGE SCALE GENOMIC DNA]</scope>
    <source>
        <strain evidence="1">HYR1</strain>
    </source>
</reference>
<dbReference type="AlphaFoldDB" id="A0A3M7RL97"/>
<dbReference type="EMBL" id="REGN01003160">
    <property type="protein sequence ID" value="RNA24170.1"/>
    <property type="molecule type" value="Genomic_DNA"/>
</dbReference>
<protein>
    <submittedName>
        <fullName evidence="1">Uncharacterized protein</fullName>
    </submittedName>
</protein>
<sequence length="170" mass="18733">MSASVSSSSSSSPLFDMVELEDDEAAATAAAANMNSSNVDSTTSFGHYFVECAHISGCERLHYLRVFEQVAGNGLDACVRKQSFQLQLCVVVDLGFNLEFNRSRLLFLSDGCAHKTNLVFFVVSLLRAAFVLLRFRGFSLFSFSISIVSQNKQLEKKCNFKIDNLPAIAH</sequence>
<comment type="caution">
    <text evidence="1">The sequence shown here is derived from an EMBL/GenBank/DDBJ whole genome shotgun (WGS) entry which is preliminary data.</text>
</comment>
<dbReference type="Proteomes" id="UP000276133">
    <property type="component" value="Unassembled WGS sequence"/>
</dbReference>
<evidence type="ECO:0000313" key="2">
    <source>
        <dbReference type="Proteomes" id="UP000276133"/>
    </source>
</evidence>
<evidence type="ECO:0000313" key="1">
    <source>
        <dbReference type="EMBL" id="RNA24170.1"/>
    </source>
</evidence>